<reference evidence="2 3" key="1">
    <citation type="submission" date="2015-11" db="EMBL/GenBank/DDBJ databases">
        <authorList>
            <person name="Zhang Y."/>
            <person name="Guo Z."/>
        </authorList>
    </citation>
    <scope>NUCLEOTIDE SEQUENCE [LARGE SCALE GENOMIC DNA]</scope>
    <source>
        <strain evidence="2">JGI-4</strain>
    </source>
</reference>
<dbReference type="SUPFAM" id="SSF81301">
    <property type="entry name" value="Nucleotidyltransferase"/>
    <property type="match status" value="1"/>
</dbReference>
<dbReference type="STRING" id="1633631.GCA_001442925_02153"/>
<evidence type="ECO:0008006" key="5">
    <source>
        <dbReference type="Google" id="ProtNLM"/>
    </source>
</evidence>
<dbReference type="AlphaFoldDB" id="A0A0N7MU10"/>
<evidence type="ECO:0000313" key="2">
    <source>
        <dbReference type="EMBL" id="CUU08690.1"/>
    </source>
</evidence>
<proteinExistence type="predicted"/>
<dbReference type="Proteomes" id="UP000182011">
    <property type="component" value="Unassembled WGS sequence"/>
</dbReference>
<dbReference type="InterPro" id="IPR043519">
    <property type="entry name" value="NT_sf"/>
</dbReference>
<accession>A0A0S4NBK9</accession>
<dbReference type="RefSeq" id="WP_047133321.1">
    <property type="nucleotide sequence ID" value="NZ_CZVI01000010.1"/>
</dbReference>
<name>A0A0N7MU10_9BACT</name>
<accession>A0A0P1NTW2</accession>
<accession>A0A0P1P275</accession>
<reference evidence="1 4" key="2">
    <citation type="submission" date="2015-11" db="EMBL/GenBank/DDBJ databases">
        <authorList>
            <person name="Varghese N."/>
        </authorList>
    </citation>
    <scope>NUCLEOTIDE SEQUENCE [LARGE SCALE GENOMIC DNA]</scope>
    <source>
        <strain evidence="1 4">JGI-8</strain>
    </source>
</reference>
<sequence>MDKLKRAIECIKKYNPEKIILFSSYACGEIDEYSNMNFVVIKRTDKRFLERLIEVVKFIDNDLGHVNIFVYTPEEFEDMIKTANPFILQALKEGKVVYELEKENQNTVK</sequence>
<dbReference type="PANTHER" id="PTHR43449">
    <property type="entry name" value="NUCLEOTIDYLTRANSFERASE"/>
    <property type="match status" value="1"/>
</dbReference>
<accession>A0A0N7MS11</accession>
<evidence type="ECO:0000313" key="3">
    <source>
        <dbReference type="Proteomes" id="UP000182011"/>
    </source>
</evidence>
<accession>A0A0P1MBS3</accession>
<dbReference type="Gene3D" id="3.30.460.10">
    <property type="entry name" value="Beta Polymerase, domain 2"/>
    <property type="match status" value="1"/>
</dbReference>
<evidence type="ECO:0000313" key="4">
    <source>
        <dbReference type="Proteomes" id="UP000182200"/>
    </source>
</evidence>
<accession>A0A0P1MTI0</accession>
<dbReference type="EMBL" id="FAOP01000010">
    <property type="protein sequence ID" value="CUU08690.1"/>
    <property type="molecule type" value="Genomic_DNA"/>
</dbReference>
<evidence type="ECO:0000313" key="1">
    <source>
        <dbReference type="EMBL" id="CUS86061.1"/>
    </source>
</evidence>
<keyword evidence="4" id="KW-1185">Reference proteome</keyword>
<dbReference type="Proteomes" id="UP000182200">
    <property type="component" value="Unassembled WGS sequence"/>
</dbReference>
<accession>A0A0P1M849</accession>
<protein>
    <recommendedName>
        <fullName evidence="5">Nucleotidyltransferase domain-containing protein</fullName>
    </recommendedName>
</protein>
<gene>
    <name evidence="2" type="ORF">JGI4_02160</name>
    <name evidence="1" type="ORF">JGI8_00961</name>
</gene>
<dbReference type="CDD" id="cd05403">
    <property type="entry name" value="NT_KNTase_like"/>
    <property type="match status" value="1"/>
</dbReference>
<dbReference type="EMBL" id="CZVI01000010">
    <property type="protein sequence ID" value="CUS86061.1"/>
    <property type="molecule type" value="Genomic_DNA"/>
</dbReference>
<organism evidence="2 3">
    <name type="scientific">Candidatus Kryptonium thompsonii</name>
    <dbReference type="NCBI Taxonomy" id="1633631"/>
    <lineage>
        <taxon>Bacteria</taxon>
        <taxon>Pseudomonadati</taxon>
        <taxon>Candidatus Kryptoniota</taxon>
        <taxon>Candidatus Kryptonium</taxon>
    </lineage>
</organism>
<accession>A0A0N7MU10</accession>
<dbReference type="PANTHER" id="PTHR43449:SF1">
    <property type="entry name" value="POLYMERASE BETA NUCLEOTIDYLTRANSFERASE DOMAIN-CONTAINING PROTEIN"/>
    <property type="match status" value="1"/>
</dbReference>
<accession>A0A0P1LVV2</accession>
<accession>A0A0P1M6U8</accession>